<evidence type="ECO:0000256" key="1">
    <source>
        <dbReference type="ARBA" id="ARBA00010815"/>
    </source>
</evidence>
<comment type="caution">
    <text evidence="7">The sequence shown here is derived from an EMBL/GenBank/DDBJ whole genome shotgun (WGS) entry which is preliminary data.</text>
</comment>
<dbReference type="PANTHER" id="PTHR43667:SF1">
    <property type="entry name" value="CYCLOPROPANE-FATTY-ACYL-PHOSPHOLIPID SYNTHASE"/>
    <property type="match status" value="1"/>
</dbReference>
<dbReference type="RefSeq" id="WP_054538014.1">
    <property type="nucleotide sequence ID" value="NZ_JACIEQ010000001.1"/>
</dbReference>
<evidence type="ECO:0000313" key="7">
    <source>
        <dbReference type="EMBL" id="MBB4020982.1"/>
    </source>
</evidence>
<evidence type="ECO:0000256" key="5">
    <source>
        <dbReference type="ARBA" id="ARBA00023098"/>
    </source>
</evidence>
<dbReference type="InterPro" id="IPR057206">
    <property type="entry name" value="DUF7884"/>
</dbReference>
<dbReference type="InterPro" id="IPR003333">
    <property type="entry name" value="CMAS"/>
</dbReference>
<protein>
    <submittedName>
        <fullName evidence="7">Cyclopropane-fatty-acyl-phospholipid synthase</fullName>
        <ecNumber evidence="7">2.1.1.79</ecNumber>
    </submittedName>
</protein>
<gene>
    <name evidence="7" type="ORF">GGR17_000773</name>
</gene>
<dbReference type="PIRSF" id="PIRSF003085">
    <property type="entry name" value="CMAS"/>
    <property type="match status" value="1"/>
</dbReference>
<dbReference type="CDD" id="cd02440">
    <property type="entry name" value="AdoMet_MTases"/>
    <property type="match status" value="1"/>
</dbReference>
<evidence type="ECO:0000256" key="3">
    <source>
        <dbReference type="ARBA" id="ARBA00022679"/>
    </source>
</evidence>
<dbReference type="Pfam" id="PF02353">
    <property type="entry name" value="CMAS"/>
    <property type="match status" value="1"/>
</dbReference>
<evidence type="ECO:0000259" key="6">
    <source>
        <dbReference type="Pfam" id="PF25371"/>
    </source>
</evidence>
<feature type="domain" description="DUF7884" evidence="6">
    <location>
        <begin position="17"/>
        <end position="74"/>
    </location>
</feature>
<sequence length="409" mass="46861">MWNRLLDELLTHLIRKGRLTAHFPDGTVKTYGDAGAEAVEVHLHDATLPRRIIMTPDMAVGEAYMNGTLTIEGDDLYGFLGVILRNRGDGGTHWAIQLNLLLRQFMRRLQQYNPVGKAQANVAHHYDLSGALYDLFLDEDKQYSCAYFQTPRDTLEQAQTQKKAHIAGKLLLQPGMRVLDIGCGWGGMALTLARDYGAQVLGVTLSQEQHKLACERARAAGLQDQVEFRLTDYRDVNDRFDRIVSVGMFEHVGVPHYREYFRHVHDKLADDGVALIHTIGRADPPGTTSPWIQKYIFPGGYVPAMSEAMAAIEKETLFTTDVEVWRLHYAETLRHWYNRFVARIDEARALYDERFCRMWRYYLVGSELSFRLHHQVVFQFQLARKQDAVPLTRDYLYRAEAGRAQQAAE</sequence>
<keyword evidence="3 7" id="KW-0808">Transferase</keyword>
<accession>A0A840CA88</accession>
<evidence type="ECO:0000313" key="8">
    <source>
        <dbReference type="Proteomes" id="UP000585681"/>
    </source>
</evidence>
<name>A0A840CA88_9RHOB</name>
<dbReference type="AlphaFoldDB" id="A0A840CA88"/>
<dbReference type="Proteomes" id="UP000585681">
    <property type="component" value="Unassembled WGS sequence"/>
</dbReference>
<keyword evidence="5" id="KW-0443">Lipid metabolism</keyword>
<dbReference type="GO" id="GO:0032259">
    <property type="term" value="P:methylation"/>
    <property type="evidence" value="ECO:0007669"/>
    <property type="project" value="UniProtKB-KW"/>
</dbReference>
<dbReference type="SUPFAM" id="SSF53335">
    <property type="entry name" value="S-adenosyl-L-methionine-dependent methyltransferases"/>
    <property type="match status" value="1"/>
</dbReference>
<dbReference type="Gene3D" id="3.40.50.150">
    <property type="entry name" value="Vaccinia Virus protein VP39"/>
    <property type="match status" value="1"/>
</dbReference>
<keyword evidence="4" id="KW-0949">S-adenosyl-L-methionine</keyword>
<dbReference type="EMBL" id="JACIEQ010000001">
    <property type="protein sequence ID" value="MBB4020982.1"/>
    <property type="molecule type" value="Genomic_DNA"/>
</dbReference>
<dbReference type="InterPro" id="IPR029063">
    <property type="entry name" value="SAM-dependent_MTases_sf"/>
</dbReference>
<organism evidence="7 8">
    <name type="scientific">Actibacterium naphthalenivorans</name>
    <dbReference type="NCBI Taxonomy" id="1614693"/>
    <lineage>
        <taxon>Bacteria</taxon>
        <taxon>Pseudomonadati</taxon>
        <taxon>Pseudomonadota</taxon>
        <taxon>Alphaproteobacteria</taxon>
        <taxon>Rhodobacterales</taxon>
        <taxon>Roseobacteraceae</taxon>
        <taxon>Actibacterium</taxon>
    </lineage>
</organism>
<keyword evidence="8" id="KW-1185">Reference proteome</keyword>
<dbReference type="Pfam" id="PF25371">
    <property type="entry name" value="DUF7884"/>
    <property type="match status" value="1"/>
</dbReference>
<dbReference type="GO" id="GO:0008610">
    <property type="term" value="P:lipid biosynthetic process"/>
    <property type="evidence" value="ECO:0007669"/>
    <property type="project" value="InterPro"/>
</dbReference>
<dbReference type="InterPro" id="IPR050723">
    <property type="entry name" value="CFA/CMAS"/>
</dbReference>
<reference evidence="7" key="1">
    <citation type="submission" date="2020-08" db="EMBL/GenBank/DDBJ databases">
        <title>Genomic Encyclopedia of Type Strains, Phase IV (KMG-IV): sequencing the most valuable type-strain genomes for metagenomic binning, comparative biology and taxonomic classification.</title>
        <authorList>
            <person name="Goeker M."/>
        </authorList>
    </citation>
    <scope>NUCLEOTIDE SEQUENCE [LARGE SCALE GENOMIC DNA]</scope>
    <source>
        <strain evidence="7">DSM 105040</strain>
    </source>
</reference>
<dbReference type="PANTHER" id="PTHR43667">
    <property type="entry name" value="CYCLOPROPANE-FATTY-ACYL-PHOSPHOLIPID SYNTHASE"/>
    <property type="match status" value="1"/>
</dbReference>
<comment type="similarity">
    <text evidence="1">Belongs to the CFA/CMAS family.</text>
</comment>
<evidence type="ECO:0000256" key="4">
    <source>
        <dbReference type="ARBA" id="ARBA00022691"/>
    </source>
</evidence>
<dbReference type="GO" id="GO:0008825">
    <property type="term" value="F:cyclopropane-fatty-acyl-phospholipid synthase activity"/>
    <property type="evidence" value="ECO:0007669"/>
    <property type="project" value="UniProtKB-EC"/>
</dbReference>
<dbReference type="EC" id="2.1.1.79" evidence="7"/>
<proteinExistence type="inferred from homology"/>
<evidence type="ECO:0000256" key="2">
    <source>
        <dbReference type="ARBA" id="ARBA00022603"/>
    </source>
</evidence>
<keyword evidence="2 7" id="KW-0489">Methyltransferase</keyword>